<reference evidence="1 2" key="1">
    <citation type="submission" date="2019-12" db="EMBL/GenBank/DDBJ databases">
        <title>Endophytic bacteria associated with Panax ginseng seedlings.</title>
        <authorList>
            <person name="Park J.M."/>
            <person name="Shin R."/>
            <person name="Jo S.H."/>
        </authorList>
    </citation>
    <scope>NUCLEOTIDE SEQUENCE [LARGE SCALE GENOMIC DNA]</scope>
    <source>
        <strain evidence="1 2">PgKB32</strain>
    </source>
</reference>
<proteinExistence type="predicted"/>
<gene>
    <name evidence="1" type="ORF">FX983_06129</name>
</gene>
<organism evidence="1 2">
    <name type="scientific">Pseudomonas frederiksbergensis</name>
    <dbReference type="NCBI Taxonomy" id="104087"/>
    <lineage>
        <taxon>Bacteria</taxon>
        <taxon>Pseudomonadati</taxon>
        <taxon>Pseudomonadota</taxon>
        <taxon>Gammaproteobacteria</taxon>
        <taxon>Pseudomonadales</taxon>
        <taxon>Pseudomonadaceae</taxon>
        <taxon>Pseudomonas</taxon>
    </lineage>
</organism>
<evidence type="ECO:0000313" key="2">
    <source>
        <dbReference type="Proteomes" id="UP000475265"/>
    </source>
</evidence>
<dbReference type="RefSeq" id="WP_239512082.1">
    <property type="nucleotide sequence ID" value="NZ_JAAAXX010000002.1"/>
</dbReference>
<accession>A0A6L5BWU4</accession>
<protein>
    <submittedName>
        <fullName evidence="1">Uncharacterized protein</fullName>
    </submittedName>
</protein>
<dbReference type="EMBL" id="JAAAXX010000002">
    <property type="protein sequence ID" value="KAF2391644.1"/>
    <property type="molecule type" value="Genomic_DNA"/>
</dbReference>
<dbReference type="AlphaFoldDB" id="A0A6L5BWU4"/>
<name>A0A6L5BWU4_9PSED</name>
<comment type="caution">
    <text evidence="1">The sequence shown here is derived from an EMBL/GenBank/DDBJ whole genome shotgun (WGS) entry which is preliminary data.</text>
</comment>
<dbReference type="Proteomes" id="UP000475265">
    <property type="component" value="Unassembled WGS sequence"/>
</dbReference>
<evidence type="ECO:0000313" key="1">
    <source>
        <dbReference type="EMBL" id="KAF2391644.1"/>
    </source>
</evidence>
<sequence length="184" mass="21452">MIGNFEKSRHINYLHSQNQLPLSLQKIMMKTTFEMALAQYNISDFFKGNGIYFARGSDWGDHLYVSNWQEMCGVLKTQSTAQSSLTNIFEEYVKCLSENYEDAAGLLSNITAYYVIKHKFDFLSANNYDLINSLDSKIKEKTGKLFKLLRIEYDKQNRDLPNYSFEQEIHRLKKHGCTTELESL</sequence>